<name>A0A2W5Y9D4_9MICO</name>
<evidence type="ECO:0000256" key="1">
    <source>
        <dbReference type="ARBA" id="ARBA00009589"/>
    </source>
</evidence>
<dbReference type="Proteomes" id="UP000248783">
    <property type="component" value="Unassembled WGS sequence"/>
</dbReference>
<comment type="similarity">
    <text evidence="1">Belongs to the 5'(3')-deoxyribonucleotidase family.</text>
</comment>
<organism evidence="3 4">
    <name type="scientific">Xylanimonas oleitrophica</name>
    <dbReference type="NCBI Taxonomy" id="2607479"/>
    <lineage>
        <taxon>Bacteria</taxon>
        <taxon>Bacillati</taxon>
        <taxon>Actinomycetota</taxon>
        <taxon>Actinomycetes</taxon>
        <taxon>Micrococcales</taxon>
        <taxon>Promicromonosporaceae</taxon>
        <taxon>Xylanimonas</taxon>
    </lineage>
</organism>
<evidence type="ECO:0000313" key="4">
    <source>
        <dbReference type="Proteomes" id="UP000248783"/>
    </source>
</evidence>
<proteinExistence type="inferred from homology"/>
<dbReference type="AlphaFoldDB" id="A0A2W5Y9D4"/>
<dbReference type="Pfam" id="PF06941">
    <property type="entry name" value="NT5C"/>
    <property type="match status" value="1"/>
</dbReference>
<protein>
    <submittedName>
        <fullName evidence="3">Uncharacterized protein</fullName>
    </submittedName>
</protein>
<keyword evidence="4" id="KW-1185">Reference proteome</keyword>
<feature type="active site" description="Nucleophile" evidence="2">
    <location>
        <position position="6"/>
    </location>
</feature>
<dbReference type="InterPro" id="IPR023214">
    <property type="entry name" value="HAD_sf"/>
</dbReference>
<comment type="caution">
    <text evidence="3">The sequence shown here is derived from an EMBL/GenBank/DDBJ whole genome shotgun (WGS) entry which is preliminary data.</text>
</comment>
<evidence type="ECO:0000256" key="2">
    <source>
        <dbReference type="PIRSR" id="PIRSR610708-1"/>
    </source>
</evidence>
<dbReference type="EMBL" id="QKWH01000001">
    <property type="protein sequence ID" value="PZR55244.1"/>
    <property type="molecule type" value="Genomic_DNA"/>
</dbReference>
<dbReference type="InterPro" id="IPR010708">
    <property type="entry name" value="5'(3')-deoxyribonucleotidase"/>
</dbReference>
<reference evidence="3 4" key="1">
    <citation type="submission" date="2018-06" db="EMBL/GenBank/DDBJ databases">
        <title>Whole genome sequencing of a novel hydrocarbon degrading bacterial strain, PW21 isolated from oil contaminated produced water sample.</title>
        <authorList>
            <person name="Nagkirti P."/>
            <person name="Shaikh A."/>
            <person name="Gowdaman V."/>
            <person name="Engineer A.E."/>
            <person name="Dagar S."/>
            <person name="Dhakephalkar P.K."/>
        </authorList>
    </citation>
    <scope>NUCLEOTIDE SEQUENCE [LARGE SCALE GENOMIC DNA]</scope>
    <source>
        <strain evidence="3 4">PW21</strain>
    </source>
</reference>
<sequence>MRVGIDLDGVCYDFAASVREHIIRSAGRDPGRLGRHYPDPTRWEFYEDWDLTLPEFLDVCHEGVRAGVIFTHGAPFEGVPEAFDRIRAAGHTIHIVTDRRFGGPGLAEAATLRWLDAHALPFDTITFAADKTIARLDVMVDDKPANYHALNAAGVATYLLTRPWNAHVEDAHRVRDLLHYAEVIA</sequence>
<dbReference type="InterPro" id="IPR036412">
    <property type="entry name" value="HAD-like_sf"/>
</dbReference>
<dbReference type="RefSeq" id="WP_111249608.1">
    <property type="nucleotide sequence ID" value="NZ_QKWH01000001.1"/>
</dbReference>
<dbReference type="GO" id="GO:0008253">
    <property type="term" value="F:5'-nucleotidase activity"/>
    <property type="evidence" value="ECO:0007669"/>
    <property type="project" value="InterPro"/>
</dbReference>
<gene>
    <name evidence="3" type="ORF">DNL40_02415</name>
</gene>
<accession>A0A2W5Y9D4</accession>
<dbReference type="GO" id="GO:0009264">
    <property type="term" value="P:deoxyribonucleotide catabolic process"/>
    <property type="evidence" value="ECO:0007669"/>
    <property type="project" value="InterPro"/>
</dbReference>
<dbReference type="Gene3D" id="3.40.50.1000">
    <property type="entry name" value="HAD superfamily/HAD-like"/>
    <property type="match status" value="1"/>
</dbReference>
<dbReference type="SUPFAM" id="SSF56784">
    <property type="entry name" value="HAD-like"/>
    <property type="match status" value="1"/>
</dbReference>
<feature type="active site" description="Proton donor" evidence="2">
    <location>
        <position position="8"/>
    </location>
</feature>
<evidence type="ECO:0000313" key="3">
    <source>
        <dbReference type="EMBL" id="PZR55244.1"/>
    </source>
</evidence>